<name>S7QGE0_GLOTA</name>
<dbReference type="OrthoDB" id="5954793at2759"/>
<dbReference type="RefSeq" id="XP_007863485.1">
    <property type="nucleotide sequence ID" value="XM_007865294.1"/>
</dbReference>
<evidence type="ECO:0000313" key="7">
    <source>
        <dbReference type="Proteomes" id="UP000030669"/>
    </source>
</evidence>
<dbReference type="PANTHER" id="PTHR21008:SF1">
    <property type="entry name" value="25S RRNA (ADENINE(2142)-N(1))-METHYLTRANSFERASE"/>
    <property type="match status" value="1"/>
</dbReference>
<dbReference type="SUPFAM" id="SSF53335">
    <property type="entry name" value="S-adenosyl-L-methionine-dependent methyltransferases"/>
    <property type="match status" value="1"/>
</dbReference>
<accession>S7QGE0</accession>
<feature type="region of interest" description="Disordered" evidence="5">
    <location>
        <begin position="1"/>
        <end position="25"/>
    </location>
</feature>
<dbReference type="EC" id="2.1.1.-" evidence="4"/>
<feature type="binding site" evidence="4">
    <location>
        <position position="138"/>
    </location>
    <ligand>
        <name>S-adenosyl-L-methionine</name>
        <dbReference type="ChEBI" id="CHEBI:59789"/>
    </ligand>
</feature>
<keyword evidence="3 4" id="KW-0949">S-adenosyl-L-methionine</keyword>
<evidence type="ECO:0000256" key="2">
    <source>
        <dbReference type="ARBA" id="ARBA00022679"/>
    </source>
</evidence>
<evidence type="ECO:0000313" key="6">
    <source>
        <dbReference type="EMBL" id="EPQ58248.1"/>
    </source>
</evidence>
<dbReference type="Proteomes" id="UP000030669">
    <property type="component" value="Unassembled WGS sequence"/>
</dbReference>
<comment type="function">
    <text evidence="4">S-adenosyl-L-methionine-dependent methyltransferase that specifically methylates the N(1) position of an adenine present in helix 65 in 25S rRNA.</text>
</comment>
<comment type="similarity">
    <text evidence="4">Belongs to the BMT2 family.</text>
</comment>
<keyword evidence="4" id="KW-0539">Nucleus</keyword>
<dbReference type="STRING" id="670483.S7QGE0"/>
<sequence length="276" mass="31287">MARTRKRKTPVVSASEGRPLASANKSSSRAVIRRFHYLLRSKVQLEKQKASPANSQALAEIDQEIANLGGLDAYQKMSTIGQGSDRGGGSEKVFIQWLKEEGLNNIGVKSKVKLLEVGALKPDNYASCSSWIEVTPIDLHSQHPSIREQDFLQMDEVEHAEKWDLISLSLVLNFVPDAHDRGRMLRLARTMLRPDGLLFLALPLPCVRNSRYLTMDHLRALMNALGFAEIKSRWKDGGKMAYWLYRKSAPDSQEQERFRRKTVLLQGKRNNYAILL</sequence>
<keyword evidence="7" id="KW-1185">Reference proteome</keyword>
<dbReference type="PANTHER" id="PTHR21008">
    <property type="entry name" value="S-ADENOSYLMETHIONINE SENSOR UPSTREAM OF MTORC1-RELATED"/>
    <property type="match status" value="1"/>
</dbReference>
<evidence type="ECO:0000256" key="1">
    <source>
        <dbReference type="ARBA" id="ARBA00022603"/>
    </source>
</evidence>
<dbReference type="HOGENOM" id="CLU_041583_1_0_1"/>
<dbReference type="Gene3D" id="3.40.50.150">
    <property type="entry name" value="Vaccinia Virus protein VP39"/>
    <property type="match status" value="1"/>
</dbReference>
<dbReference type="AlphaFoldDB" id="S7QGE0"/>
<evidence type="ECO:0000256" key="3">
    <source>
        <dbReference type="ARBA" id="ARBA00022691"/>
    </source>
</evidence>
<proteinExistence type="inferred from homology"/>
<dbReference type="Pfam" id="PF11968">
    <property type="entry name" value="Bmt2"/>
    <property type="match status" value="1"/>
</dbReference>
<reference evidence="6 7" key="1">
    <citation type="journal article" date="2012" name="Science">
        <title>The Paleozoic origin of enzymatic lignin decomposition reconstructed from 31 fungal genomes.</title>
        <authorList>
            <person name="Floudas D."/>
            <person name="Binder M."/>
            <person name="Riley R."/>
            <person name="Barry K."/>
            <person name="Blanchette R.A."/>
            <person name="Henrissat B."/>
            <person name="Martinez A.T."/>
            <person name="Otillar R."/>
            <person name="Spatafora J.W."/>
            <person name="Yadav J.S."/>
            <person name="Aerts A."/>
            <person name="Benoit I."/>
            <person name="Boyd A."/>
            <person name="Carlson A."/>
            <person name="Copeland A."/>
            <person name="Coutinho P.M."/>
            <person name="de Vries R.P."/>
            <person name="Ferreira P."/>
            <person name="Findley K."/>
            <person name="Foster B."/>
            <person name="Gaskell J."/>
            <person name="Glotzer D."/>
            <person name="Gorecki P."/>
            <person name="Heitman J."/>
            <person name="Hesse C."/>
            <person name="Hori C."/>
            <person name="Igarashi K."/>
            <person name="Jurgens J.A."/>
            <person name="Kallen N."/>
            <person name="Kersten P."/>
            <person name="Kohler A."/>
            <person name="Kuees U."/>
            <person name="Kumar T.K.A."/>
            <person name="Kuo A."/>
            <person name="LaButti K."/>
            <person name="Larrondo L.F."/>
            <person name="Lindquist E."/>
            <person name="Ling A."/>
            <person name="Lombard V."/>
            <person name="Lucas S."/>
            <person name="Lundell T."/>
            <person name="Martin R."/>
            <person name="McLaughlin D.J."/>
            <person name="Morgenstern I."/>
            <person name="Morin E."/>
            <person name="Murat C."/>
            <person name="Nagy L.G."/>
            <person name="Nolan M."/>
            <person name="Ohm R.A."/>
            <person name="Patyshakuliyeva A."/>
            <person name="Rokas A."/>
            <person name="Ruiz-Duenas F.J."/>
            <person name="Sabat G."/>
            <person name="Salamov A."/>
            <person name="Samejima M."/>
            <person name="Schmutz J."/>
            <person name="Slot J.C."/>
            <person name="St John F."/>
            <person name="Stenlid J."/>
            <person name="Sun H."/>
            <person name="Sun S."/>
            <person name="Syed K."/>
            <person name="Tsang A."/>
            <person name="Wiebenga A."/>
            <person name="Young D."/>
            <person name="Pisabarro A."/>
            <person name="Eastwood D.C."/>
            <person name="Martin F."/>
            <person name="Cullen D."/>
            <person name="Grigoriev I.V."/>
            <person name="Hibbett D.S."/>
        </authorList>
    </citation>
    <scope>NUCLEOTIDE SEQUENCE [LARGE SCALE GENOMIC DNA]</scope>
    <source>
        <strain evidence="6 7">ATCC 11539</strain>
    </source>
</reference>
<dbReference type="InterPro" id="IPR021867">
    <property type="entry name" value="Bmt2/SAMTOR"/>
</dbReference>
<evidence type="ECO:0000256" key="4">
    <source>
        <dbReference type="HAMAP-Rule" id="MF_03044"/>
    </source>
</evidence>
<dbReference type="OMA" id="FHRTSKW"/>
<organism evidence="6 7">
    <name type="scientific">Gloeophyllum trabeum (strain ATCC 11539 / FP-39264 / Madison 617)</name>
    <name type="common">Brown rot fungus</name>
    <dbReference type="NCBI Taxonomy" id="670483"/>
    <lineage>
        <taxon>Eukaryota</taxon>
        <taxon>Fungi</taxon>
        <taxon>Dikarya</taxon>
        <taxon>Basidiomycota</taxon>
        <taxon>Agaricomycotina</taxon>
        <taxon>Agaricomycetes</taxon>
        <taxon>Gloeophyllales</taxon>
        <taxon>Gloeophyllaceae</taxon>
        <taxon>Gloeophyllum</taxon>
    </lineage>
</organism>
<dbReference type="EMBL" id="KB469298">
    <property type="protein sequence ID" value="EPQ58248.1"/>
    <property type="molecule type" value="Genomic_DNA"/>
</dbReference>
<dbReference type="eggNOG" id="ENOG502R82D">
    <property type="taxonomic scope" value="Eukaryota"/>
</dbReference>
<gene>
    <name evidence="6" type="ORF">GLOTRDRAFT_114713</name>
</gene>
<keyword evidence="2 4" id="KW-0808">Transferase</keyword>
<keyword evidence="1 4" id="KW-0489">Methyltransferase</keyword>
<comment type="subcellular location">
    <subcellularLocation>
        <location evidence="4">Nucleus</location>
        <location evidence="4">Nucleolus</location>
    </subcellularLocation>
</comment>
<dbReference type="GO" id="GO:0016433">
    <property type="term" value="F:rRNA (adenine) methyltransferase activity"/>
    <property type="evidence" value="ECO:0007669"/>
    <property type="project" value="UniProtKB-UniRule"/>
</dbReference>
<protein>
    <recommendedName>
        <fullName evidence="4">25S rRNA adenine-N(1) methyltransferase</fullName>
        <ecNumber evidence="4">2.1.1.-</ecNumber>
    </recommendedName>
</protein>
<dbReference type="HAMAP" id="MF_03044">
    <property type="entry name" value="BMT2"/>
    <property type="match status" value="1"/>
</dbReference>
<evidence type="ECO:0000256" key="5">
    <source>
        <dbReference type="SAM" id="MobiDB-lite"/>
    </source>
</evidence>
<feature type="binding site" evidence="4">
    <location>
        <position position="118"/>
    </location>
    <ligand>
        <name>S-adenosyl-L-methionine</name>
        <dbReference type="ChEBI" id="CHEBI:59789"/>
    </ligand>
</feature>
<dbReference type="GeneID" id="19299928"/>
<dbReference type="KEGG" id="gtr:GLOTRDRAFT_114713"/>
<dbReference type="GO" id="GO:0005730">
    <property type="term" value="C:nucleolus"/>
    <property type="evidence" value="ECO:0007669"/>
    <property type="project" value="UniProtKB-SubCell"/>
</dbReference>
<dbReference type="InterPro" id="IPR029063">
    <property type="entry name" value="SAM-dependent_MTases_sf"/>
</dbReference>